<dbReference type="Pfam" id="PF07883">
    <property type="entry name" value="Cupin_2"/>
    <property type="match status" value="1"/>
</dbReference>
<evidence type="ECO:0000313" key="3">
    <source>
        <dbReference type="EMBL" id="TKS98803.1"/>
    </source>
</evidence>
<dbReference type="InterPro" id="IPR014710">
    <property type="entry name" value="RmlC-like_jellyroll"/>
</dbReference>
<dbReference type="EMBL" id="SZNQ01000001">
    <property type="protein sequence ID" value="TKS98803.1"/>
    <property type="molecule type" value="Genomic_DNA"/>
</dbReference>
<gene>
    <name evidence="3" type="ORF">E4U91_00725</name>
</gene>
<feature type="compositionally biased region" description="Basic and acidic residues" evidence="1">
    <location>
        <begin position="67"/>
        <end position="84"/>
    </location>
</feature>
<comment type="caution">
    <text evidence="3">The sequence shown here is derived from an EMBL/GenBank/DDBJ whole genome shotgun (WGS) entry which is preliminary data.</text>
</comment>
<dbReference type="Gene3D" id="2.60.120.10">
    <property type="entry name" value="Jelly Rolls"/>
    <property type="match status" value="1"/>
</dbReference>
<feature type="domain" description="Cupin type-2" evidence="2">
    <location>
        <begin position="72"/>
        <end position="131"/>
    </location>
</feature>
<evidence type="ECO:0000256" key="1">
    <source>
        <dbReference type="SAM" id="MobiDB-lite"/>
    </source>
</evidence>
<dbReference type="RefSeq" id="WP_422070929.1">
    <property type="nucleotide sequence ID" value="NZ_SZNQ01000001.1"/>
</dbReference>
<name>A0A4U5WAT0_STRLS</name>
<evidence type="ECO:0000313" key="4">
    <source>
        <dbReference type="Proteomes" id="UP000305929"/>
    </source>
</evidence>
<keyword evidence="4" id="KW-1185">Reference proteome</keyword>
<evidence type="ECO:0000259" key="2">
    <source>
        <dbReference type="Pfam" id="PF07883"/>
    </source>
</evidence>
<protein>
    <submittedName>
        <fullName evidence="3">Cupin domain-containing protein</fullName>
    </submittedName>
</protein>
<dbReference type="Proteomes" id="UP000305929">
    <property type="component" value="Unassembled WGS sequence"/>
</dbReference>
<feature type="region of interest" description="Disordered" evidence="1">
    <location>
        <begin position="1"/>
        <end position="84"/>
    </location>
</feature>
<sequence length="191" mass="20439">MRRARRCPSGTATCARPGSREGAPPPCPPRTPTAWTASSGASRAPPTPRLPLEPTGVAPGRGPRPVVHAEGRTSRTAERAHERHEEAFRVLEGELSLDVDDRTLTLGAGAYAVVPRGAVHRPYNAGPVQVRVPVHHLAGAGRLLRRDGRAERGHRRASLAQALRDLGARWDCVFTALPGGGATTRMVNEDR</sequence>
<dbReference type="SUPFAM" id="SSF51182">
    <property type="entry name" value="RmlC-like cupins"/>
    <property type="match status" value="1"/>
</dbReference>
<dbReference type="InterPro" id="IPR013096">
    <property type="entry name" value="Cupin_2"/>
</dbReference>
<reference evidence="3 4" key="1">
    <citation type="submission" date="2019-04" db="EMBL/GenBank/DDBJ databases">
        <title>Streptomyces lasaliensis sp. nov., an Actinomycete isolated from soil which produces the polyether antibiotic lasalocid.</title>
        <authorList>
            <person name="Erwin G."/>
            <person name="Haber C."/>
        </authorList>
    </citation>
    <scope>NUCLEOTIDE SEQUENCE [LARGE SCALE GENOMIC DNA]</scope>
    <source>
        <strain evidence="3 4">X-537</strain>
    </source>
</reference>
<dbReference type="AlphaFoldDB" id="A0A4U5WAT0"/>
<dbReference type="InterPro" id="IPR011051">
    <property type="entry name" value="RmlC_Cupin_sf"/>
</dbReference>
<accession>A0A4U5WAT0</accession>
<organism evidence="3 4">
    <name type="scientific">Streptomyces lasalocidi</name>
    <name type="common">Streptomyces lasaliensis</name>
    <dbReference type="NCBI Taxonomy" id="324833"/>
    <lineage>
        <taxon>Bacteria</taxon>
        <taxon>Bacillati</taxon>
        <taxon>Actinomycetota</taxon>
        <taxon>Actinomycetes</taxon>
        <taxon>Kitasatosporales</taxon>
        <taxon>Streptomycetaceae</taxon>
        <taxon>Streptomyces</taxon>
    </lineage>
</organism>
<proteinExistence type="predicted"/>